<feature type="chain" id="PRO_5047326530" evidence="2">
    <location>
        <begin position="26"/>
        <end position="76"/>
    </location>
</feature>
<dbReference type="Proteomes" id="UP000070255">
    <property type="component" value="Unassembled WGS sequence"/>
</dbReference>
<dbReference type="RefSeq" id="WP_059577485.1">
    <property type="nucleotide sequence ID" value="NZ_CP013417.1"/>
</dbReference>
<dbReference type="EMBL" id="LNJQ01000001">
    <property type="protein sequence ID" value="KWZ43030.1"/>
    <property type="molecule type" value="Genomic_DNA"/>
</dbReference>
<accession>A0ABR5TEN3</accession>
<gene>
    <name evidence="3" type="ORF">WS72_09260</name>
</gene>
<keyword evidence="2" id="KW-0732">Signal</keyword>
<evidence type="ECO:0000256" key="2">
    <source>
        <dbReference type="SAM" id="SignalP"/>
    </source>
</evidence>
<proteinExistence type="predicted"/>
<evidence type="ECO:0000313" key="4">
    <source>
        <dbReference type="Proteomes" id="UP000070255"/>
    </source>
</evidence>
<name>A0ABR5TEN3_9BURK</name>
<sequence>MKLSILIAAACAAFALTALAPVAHAQTYHFGEGQTGMSGGAQATPARHAVKTTHHHKQRRHHVRRAVRAPRTYAHH</sequence>
<feature type="compositionally biased region" description="Basic residues" evidence="1">
    <location>
        <begin position="48"/>
        <end position="76"/>
    </location>
</feature>
<comment type="caution">
    <text evidence="3">The sequence shown here is derived from an EMBL/GenBank/DDBJ whole genome shotgun (WGS) entry which is preliminary data.</text>
</comment>
<evidence type="ECO:0000313" key="3">
    <source>
        <dbReference type="EMBL" id="KWZ43030.1"/>
    </source>
</evidence>
<organism evidence="3 4">
    <name type="scientific">Burkholderia savannae</name>
    <dbReference type="NCBI Taxonomy" id="1637837"/>
    <lineage>
        <taxon>Bacteria</taxon>
        <taxon>Pseudomonadati</taxon>
        <taxon>Pseudomonadota</taxon>
        <taxon>Betaproteobacteria</taxon>
        <taxon>Burkholderiales</taxon>
        <taxon>Burkholderiaceae</taxon>
        <taxon>Burkholderia</taxon>
        <taxon>pseudomallei group</taxon>
    </lineage>
</organism>
<reference evidence="3 4" key="1">
    <citation type="submission" date="2015-11" db="EMBL/GenBank/DDBJ databases">
        <authorList>
            <person name="Sahl J."/>
            <person name="Wagner D."/>
            <person name="Keim P."/>
        </authorList>
    </citation>
    <scope>NUCLEOTIDE SEQUENCE [LARGE SCALE GENOMIC DNA]</scope>
    <source>
        <strain evidence="3 4">BDU18</strain>
    </source>
</reference>
<feature type="region of interest" description="Disordered" evidence="1">
    <location>
        <begin position="30"/>
        <end position="76"/>
    </location>
</feature>
<feature type="signal peptide" evidence="2">
    <location>
        <begin position="1"/>
        <end position="25"/>
    </location>
</feature>
<evidence type="ECO:0000256" key="1">
    <source>
        <dbReference type="SAM" id="MobiDB-lite"/>
    </source>
</evidence>
<protein>
    <submittedName>
        <fullName evidence="3">Uncharacterized protein</fullName>
    </submittedName>
</protein>
<keyword evidence="4" id="KW-1185">Reference proteome</keyword>